<dbReference type="InterPro" id="IPR025193">
    <property type="entry name" value="DUF4114"/>
</dbReference>
<accession>A0A951UVK2</accession>
<gene>
    <name evidence="3" type="ORF">KME60_27500</name>
</gene>
<feature type="domain" description="Ice-binding protein C-terminal" evidence="1">
    <location>
        <begin position="32"/>
        <end position="55"/>
    </location>
</feature>
<dbReference type="Pfam" id="PF13448">
    <property type="entry name" value="DUF4114"/>
    <property type="match status" value="1"/>
</dbReference>
<proteinExistence type="predicted"/>
<organism evidence="3 4">
    <name type="scientific">Cyanomargarita calcarea GSE-NOS-MK-12-04C</name>
    <dbReference type="NCBI Taxonomy" id="2839659"/>
    <lineage>
        <taxon>Bacteria</taxon>
        <taxon>Bacillati</taxon>
        <taxon>Cyanobacteriota</taxon>
        <taxon>Cyanophyceae</taxon>
        <taxon>Nostocales</taxon>
        <taxon>Cyanomargaritaceae</taxon>
        <taxon>Cyanomargarita</taxon>
    </lineage>
</organism>
<feature type="domain" description="DUF4114" evidence="2">
    <location>
        <begin position="1"/>
        <end position="23"/>
    </location>
</feature>
<dbReference type="NCBIfam" id="TIGR02595">
    <property type="entry name" value="PEP_CTERM"/>
    <property type="match status" value="1"/>
</dbReference>
<dbReference type="Proteomes" id="UP000729701">
    <property type="component" value="Unassembled WGS sequence"/>
</dbReference>
<reference evidence="3" key="1">
    <citation type="submission" date="2021-05" db="EMBL/GenBank/DDBJ databases">
        <authorList>
            <person name="Pietrasiak N."/>
            <person name="Ward R."/>
            <person name="Stajich J.E."/>
            <person name="Kurbessoian T."/>
        </authorList>
    </citation>
    <scope>NUCLEOTIDE SEQUENCE</scope>
    <source>
        <strain evidence="3">GSE-NOS-MK-12-04C</strain>
    </source>
</reference>
<dbReference type="Pfam" id="PF07589">
    <property type="entry name" value="PEP-CTERM"/>
    <property type="match status" value="1"/>
</dbReference>
<evidence type="ECO:0000313" key="3">
    <source>
        <dbReference type="EMBL" id="MBW4671067.1"/>
    </source>
</evidence>
<evidence type="ECO:0000313" key="4">
    <source>
        <dbReference type="Proteomes" id="UP000729701"/>
    </source>
</evidence>
<protein>
    <submittedName>
        <fullName evidence="3">PEP-CTERM sorting domain-containing protein</fullName>
    </submittedName>
</protein>
<dbReference type="InterPro" id="IPR013424">
    <property type="entry name" value="Ice-binding_C"/>
</dbReference>
<dbReference type="AlphaFoldDB" id="A0A951UVK2"/>
<sequence>MGFEDLWMGGDKDYNDTVFVVDFGKGNSKTSSVPEPSTAIALLGVTGAGMMLRRRRRSEIKP</sequence>
<evidence type="ECO:0000259" key="1">
    <source>
        <dbReference type="Pfam" id="PF07589"/>
    </source>
</evidence>
<reference evidence="3" key="2">
    <citation type="journal article" date="2022" name="Microbiol. Resour. Announc.">
        <title>Metagenome Sequencing to Explore Phylogenomics of Terrestrial Cyanobacteria.</title>
        <authorList>
            <person name="Ward R.D."/>
            <person name="Stajich J.E."/>
            <person name="Johansen J.R."/>
            <person name="Huntemann M."/>
            <person name="Clum A."/>
            <person name="Foster B."/>
            <person name="Foster B."/>
            <person name="Roux S."/>
            <person name="Palaniappan K."/>
            <person name="Varghese N."/>
            <person name="Mukherjee S."/>
            <person name="Reddy T.B.K."/>
            <person name="Daum C."/>
            <person name="Copeland A."/>
            <person name="Chen I.A."/>
            <person name="Ivanova N.N."/>
            <person name="Kyrpides N.C."/>
            <person name="Shapiro N."/>
            <person name="Eloe-Fadrosh E.A."/>
            <person name="Pietrasiak N."/>
        </authorList>
    </citation>
    <scope>NUCLEOTIDE SEQUENCE</scope>
    <source>
        <strain evidence="3">GSE-NOS-MK-12-04C</strain>
    </source>
</reference>
<dbReference type="EMBL" id="JAHHGZ010000038">
    <property type="protein sequence ID" value="MBW4671067.1"/>
    <property type="molecule type" value="Genomic_DNA"/>
</dbReference>
<comment type="caution">
    <text evidence="3">The sequence shown here is derived from an EMBL/GenBank/DDBJ whole genome shotgun (WGS) entry which is preliminary data.</text>
</comment>
<name>A0A951UVK2_9CYAN</name>
<evidence type="ECO:0000259" key="2">
    <source>
        <dbReference type="Pfam" id="PF13448"/>
    </source>
</evidence>